<accession>A0AAV1J5S8</accession>
<organism evidence="1 2">
    <name type="scientific">Leptosia nina</name>
    <dbReference type="NCBI Taxonomy" id="320188"/>
    <lineage>
        <taxon>Eukaryota</taxon>
        <taxon>Metazoa</taxon>
        <taxon>Ecdysozoa</taxon>
        <taxon>Arthropoda</taxon>
        <taxon>Hexapoda</taxon>
        <taxon>Insecta</taxon>
        <taxon>Pterygota</taxon>
        <taxon>Neoptera</taxon>
        <taxon>Endopterygota</taxon>
        <taxon>Lepidoptera</taxon>
        <taxon>Glossata</taxon>
        <taxon>Ditrysia</taxon>
        <taxon>Papilionoidea</taxon>
        <taxon>Pieridae</taxon>
        <taxon>Pierinae</taxon>
        <taxon>Leptosia</taxon>
    </lineage>
</organism>
<dbReference type="Proteomes" id="UP001497472">
    <property type="component" value="Unassembled WGS sequence"/>
</dbReference>
<name>A0AAV1J5S8_9NEOP</name>
<comment type="caution">
    <text evidence="1">The sequence shown here is derived from an EMBL/GenBank/DDBJ whole genome shotgun (WGS) entry which is preliminary data.</text>
</comment>
<sequence length="213" mass="24385">MRVCSRHFKASNYFPNNSKRQKLFPNVVPSQNIPKRIFNKKGPVVRKIKSIAQGTQSLSVTKQGNIVTSNRKVKKVMDGLSCDDITDTNSHHDLKTSSTQVNLVDYRHYRPQADWSMADLLCERVPLEKCTQINFLPLWKEEIAAPTQLTFSDLLNSVKDLFYLTDIHSIELLEALVNYVRESAVNTSTDEKFLSLRETLIVTMNKLKQNISI</sequence>
<evidence type="ECO:0000313" key="2">
    <source>
        <dbReference type="Proteomes" id="UP001497472"/>
    </source>
</evidence>
<reference evidence="1 2" key="1">
    <citation type="submission" date="2023-11" db="EMBL/GenBank/DDBJ databases">
        <authorList>
            <person name="Okamura Y."/>
        </authorList>
    </citation>
    <scope>NUCLEOTIDE SEQUENCE [LARGE SCALE GENOMIC DNA]</scope>
</reference>
<protein>
    <recommendedName>
        <fullName evidence="3">THAP-type domain-containing protein</fullName>
    </recommendedName>
</protein>
<proteinExistence type="predicted"/>
<gene>
    <name evidence="1" type="ORF">LNINA_LOCUS4157</name>
</gene>
<evidence type="ECO:0008006" key="3">
    <source>
        <dbReference type="Google" id="ProtNLM"/>
    </source>
</evidence>
<dbReference type="AlphaFoldDB" id="A0AAV1J5S8"/>
<dbReference type="EMBL" id="CAVLEF010000005">
    <property type="protein sequence ID" value="CAK1544405.1"/>
    <property type="molecule type" value="Genomic_DNA"/>
</dbReference>
<keyword evidence="2" id="KW-1185">Reference proteome</keyword>
<evidence type="ECO:0000313" key="1">
    <source>
        <dbReference type="EMBL" id="CAK1544405.1"/>
    </source>
</evidence>